<dbReference type="PANTHER" id="PTHR42973">
    <property type="entry name" value="BINDING OXIDOREDUCTASE, PUTATIVE (AFU_ORTHOLOGUE AFUA_1G17690)-RELATED"/>
    <property type="match status" value="1"/>
</dbReference>
<dbReference type="GO" id="GO:0003735">
    <property type="term" value="F:structural constituent of ribosome"/>
    <property type="evidence" value="ECO:0007669"/>
    <property type="project" value="InterPro"/>
</dbReference>
<gene>
    <name evidence="9" type="ORF">D7B24_003697</name>
</gene>
<dbReference type="InterPro" id="IPR036318">
    <property type="entry name" value="FAD-bd_PCMH-like_sf"/>
</dbReference>
<dbReference type="InterPro" id="IPR006093">
    <property type="entry name" value="Oxy_OxRdtase_FAD_BS"/>
</dbReference>
<keyword evidence="3" id="KW-0285">Flavoprotein</keyword>
<evidence type="ECO:0000256" key="4">
    <source>
        <dbReference type="ARBA" id="ARBA00022827"/>
    </source>
</evidence>
<name>A0A3M9XVW2_9PEZI</name>
<evidence type="ECO:0000256" key="7">
    <source>
        <dbReference type="ARBA" id="ARBA00023274"/>
    </source>
</evidence>
<dbReference type="GO" id="GO:1990904">
    <property type="term" value="C:ribonucleoprotein complex"/>
    <property type="evidence" value="ECO:0007669"/>
    <property type="project" value="UniProtKB-KW"/>
</dbReference>
<dbReference type="InterPro" id="IPR006094">
    <property type="entry name" value="Oxid_FAD_bind_N"/>
</dbReference>
<keyword evidence="4" id="KW-0274">FAD</keyword>
<dbReference type="Gene3D" id="2.40.150.20">
    <property type="entry name" value="Ribosomal protein L14"/>
    <property type="match status" value="1"/>
</dbReference>
<dbReference type="InterPro" id="IPR050416">
    <property type="entry name" value="FAD-linked_Oxidoreductase"/>
</dbReference>
<dbReference type="InterPro" id="IPR000218">
    <property type="entry name" value="Ribosomal_uL14"/>
</dbReference>
<comment type="caution">
    <text evidence="9">The sequence shown here is derived from an EMBL/GenBank/DDBJ whole genome shotgun (WGS) entry which is preliminary data.</text>
</comment>
<dbReference type="GO" id="GO:0005840">
    <property type="term" value="C:ribosome"/>
    <property type="evidence" value="ECO:0007669"/>
    <property type="project" value="UniProtKB-KW"/>
</dbReference>
<dbReference type="SMART" id="SM01374">
    <property type="entry name" value="Ribosomal_L14"/>
    <property type="match status" value="1"/>
</dbReference>
<reference evidence="9 10" key="1">
    <citation type="submission" date="2018-10" db="EMBL/GenBank/DDBJ databases">
        <title>Genome sequence of Verticillium nonalfalfae VnAa140.</title>
        <authorList>
            <person name="Stajich J.E."/>
            <person name="Kasson M.T."/>
        </authorList>
    </citation>
    <scope>NUCLEOTIDE SEQUENCE [LARGE SCALE GENOMIC DNA]</scope>
    <source>
        <strain evidence="9 10">VnAa140</strain>
    </source>
</reference>
<sequence length="610" mass="65767">MAQPPSGAFATCLNDVCDGRSGCVGYPSDILYQIKWVDRYNLDINLEPAAVTRPESTGDVAAFVKCASENNVKVQARSGGHSYANHGLGGEDGALVIDLENFQHFSMNPDDWQATIGAGHKLHDVTEKLHDNGGRAISHGTCPGVGLGGHATIGGLGPSSRMWGSCLDHVVEVEVVTADGKIQRASEDENSDLFFALKGAGASFGIITEFVMRTNQEPGDVVEYTFSLTFSRHRDLSPVFEAWQNLISDPDLDRRFGSEFVMHELGAIITGTFFGTEAEFEATGIPDRIPTGKKSVVVNDWLGSVAQQAQDAALWLSDLSTAFTAKSLAFTKDQLLSSESIKDLMDYIDDANRGTLIWFLIFDVTGGRINDVPMNATAYRHRDKVMFCQGYGIGIPTLNGRTREFIEGINSLIRSSVATNLSTYAGDLFSNPQSMSWVQKQNLRDPALDLTDAESPSRTPVVNPNTLTTDTMAKLSRGAPGGKLKMTLGLPVGAVMNCADNSGARNLYIISVKGIGARLNRLPAGGVGDMVMATVKKGKPELRKKVHPAVIVRQSKPWKRFDGVFLYFEDNAGVIVNPKGEMKGSAITGPVGKEAAELWPRIASNSGVVM</sequence>
<keyword evidence="5" id="KW-0689">Ribosomal protein</keyword>
<dbReference type="Pfam" id="PF01565">
    <property type="entry name" value="FAD_binding_4"/>
    <property type="match status" value="1"/>
</dbReference>
<evidence type="ECO:0000256" key="5">
    <source>
        <dbReference type="ARBA" id="ARBA00022980"/>
    </source>
</evidence>
<dbReference type="InterPro" id="IPR019972">
    <property type="entry name" value="Ribosomal_uL14_CS"/>
</dbReference>
<dbReference type="Pfam" id="PF00238">
    <property type="entry name" value="Ribosomal_L14"/>
    <property type="match status" value="1"/>
</dbReference>
<evidence type="ECO:0000313" key="9">
    <source>
        <dbReference type="EMBL" id="RNJ52417.1"/>
    </source>
</evidence>
<proteinExistence type="inferred from homology"/>
<dbReference type="PROSITE" id="PS51387">
    <property type="entry name" value="FAD_PCMH"/>
    <property type="match status" value="1"/>
</dbReference>
<evidence type="ECO:0000256" key="2">
    <source>
        <dbReference type="ARBA" id="ARBA00010745"/>
    </source>
</evidence>
<dbReference type="InterPro" id="IPR016169">
    <property type="entry name" value="FAD-bd_PCMH_sub2"/>
</dbReference>
<evidence type="ECO:0000256" key="1">
    <source>
        <dbReference type="ARBA" id="ARBA00005466"/>
    </source>
</evidence>
<evidence type="ECO:0000313" key="10">
    <source>
        <dbReference type="Proteomes" id="UP000267145"/>
    </source>
</evidence>
<dbReference type="CDD" id="cd00337">
    <property type="entry name" value="Ribosomal_uL14"/>
    <property type="match status" value="1"/>
</dbReference>
<keyword evidence="6" id="KW-0560">Oxidoreductase</keyword>
<dbReference type="PROSITE" id="PS00049">
    <property type="entry name" value="RIBOSOMAL_L14"/>
    <property type="match status" value="1"/>
</dbReference>
<organism evidence="9 10">
    <name type="scientific">Verticillium nonalfalfae</name>
    <dbReference type="NCBI Taxonomy" id="1051616"/>
    <lineage>
        <taxon>Eukaryota</taxon>
        <taxon>Fungi</taxon>
        <taxon>Dikarya</taxon>
        <taxon>Ascomycota</taxon>
        <taxon>Pezizomycotina</taxon>
        <taxon>Sordariomycetes</taxon>
        <taxon>Hypocreomycetidae</taxon>
        <taxon>Glomerellales</taxon>
        <taxon>Plectosphaerellaceae</taxon>
        <taxon>Verticillium</taxon>
    </lineage>
</organism>
<dbReference type="SUPFAM" id="SSF56176">
    <property type="entry name" value="FAD-binding/transporter-associated domain-like"/>
    <property type="match status" value="1"/>
</dbReference>
<dbReference type="Gene3D" id="3.40.462.20">
    <property type="match status" value="1"/>
</dbReference>
<dbReference type="EMBL" id="RBVV01000204">
    <property type="protein sequence ID" value="RNJ52417.1"/>
    <property type="molecule type" value="Genomic_DNA"/>
</dbReference>
<comment type="similarity">
    <text evidence="2">Belongs to the universal ribosomal protein uL14 family.</text>
</comment>
<dbReference type="AlphaFoldDB" id="A0A3M9XVW2"/>
<evidence type="ECO:0000259" key="8">
    <source>
        <dbReference type="PROSITE" id="PS51387"/>
    </source>
</evidence>
<dbReference type="GO" id="GO:0071949">
    <property type="term" value="F:FAD binding"/>
    <property type="evidence" value="ECO:0007669"/>
    <property type="project" value="InterPro"/>
</dbReference>
<dbReference type="PROSITE" id="PS00862">
    <property type="entry name" value="OX2_COVAL_FAD"/>
    <property type="match status" value="1"/>
</dbReference>
<dbReference type="PANTHER" id="PTHR42973:SF17">
    <property type="entry name" value="OXIDASE, PUTATIVE (AFU_ORTHOLOGUE AFUA_6G14340)-RELATED"/>
    <property type="match status" value="1"/>
</dbReference>
<dbReference type="RefSeq" id="XP_028490575.1">
    <property type="nucleotide sequence ID" value="XM_028637884.1"/>
</dbReference>
<dbReference type="FunFam" id="2.40.150.20:FF:000003">
    <property type="entry name" value="60S ribosomal protein L23"/>
    <property type="match status" value="1"/>
</dbReference>
<dbReference type="SUPFAM" id="SSF50193">
    <property type="entry name" value="Ribosomal protein L14"/>
    <property type="match status" value="1"/>
</dbReference>
<keyword evidence="10" id="KW-1185">Reference proteome</keyword>
<evidence type="ECO:0000256" key="6">
    <source>
        <dbReference type="ARBA" id="ARBA00023002"/>
    </source>
</evidence>
<dbReference type="GO" id="GO:0016491">
    <property type="term" value="F:oxidoreductase activity"/>
    <property type="evidence" value="ECO:0007669"/>
    <property type="project" value="UniProtKB-KW"/>
</dbReference>
<protein>
    <recommendedName>
        <fullName evidence="8">FAD-binding PCMH-type domain-containing protein</fullName>
    </recommendedName>
</protein>
<dbReference type="GeneID" id="39607386"/>
<dbReference type="GO" id="GO:0006412">
    <property type="term" value="P:translation"/>
    <property type="evidence" value="ECO:0007669"/>
    <property type="project" value="InterPro"/>
</dbReference>
<keyword evidence="7" id="KW-0687">Ribonucleoprotein</keyword>
<comment type="similarity">
    <text evidence="1">Belongs to the oxygen-dependent FAD-linked oxidoreductase family.</text>
</comment>
<dbReference type="InterPro" id="IPR016166">
    <property type="entry name" value="FAD-bd_PCMH"/>
</dbReference>
<dbReference type="STRING" id="1051616.A0A3M9XVW2"/>
<feature type="domain" description="FAD-binding PCMH-type" evidence="8">
    <location>
        <begin position="44"/>
        <end position="217"/>
    </location>
</feature>
<dbReference type="Gene3D" id="3.30.465.10">
    <property type="match status" value="1"/>
</dbReference>
<dbReference type="InterPro" id="IPR036853">
    <property type="entry name" value="Ribosomal_uL14_sf"/>
</dbReference>
<dbReference type="Proteomes" id="UP000267145">
    <property type="component" value="Unassembled WGS sequence"/>
</dbReference>
<evidence type="ECO:0000256" key="3">
    <source>
        <dbReference type="ARBA" id="ARBA00022630"/>
    </source>
</evidence>
<accession>A0A3M9XVW2</accession>
<dbReference type="HAMAP" id="MF_01367">
    <property type="entry name" value="Ribosomal_uL14"/>
    <property type="match status" value="1"/>
</dbReference>